<accession>A0ABP6SRU9</accession>
<name>A0ABP6SRU9_9ACTN</name>
<dbReference type="InterPro" id="IPR036188">
    <property type="entry name" value="FAD/NAD-bd_sf"/>
</dbReference>
<dbReference type="Proteomes" id="UP001501676">
    <property type="component" value="Unassembled WGS sequence"/>
</dbReference>
<evidence type="ECO:0000313" key="2">
    <source>
        <dbReference type="Proteomes" id="UP001501676"/>
    </source>
</evidence>
<keyword evidence="2" id="KW-1185">Reference proteome</keyword>
<proteinExistence type="predicted"/>
<gene>
    <name evidence="1" type="ORF">GCM10020369_08200</name>
</gene>
<reference evidence="2" key="1">
    <citation type="journal article" date="2019" name="Int. J. Syst. Evol. Microbiol.">
        <title>The Global Catalogue of Microorganisms (GCM) 10K type strain sequencing project: providing services to taxonomists for standard genome sequencing and annotation.</title>
        <authorList>
            <consortium name="The Broad Institute Genomics Platform"/>
            <consortium name="The Broad Institute Genome Sequencing Center for Infectious Disease"/>
            <person name="Wu L."/>
            <person name="Ma J."/>
        </authorList>
    </citation>
    <scope>NUCLEOTIDE SEQUENCE [LARGE SCALE GENOMIC DNA]</scope>
    <source>
        <strain evidence="2">JCM 9458</strain>
    </source>
</reference>
<dbReference type="Gene3D" id="3.50.50.60">
    <property type="entry name" value="FAD/NAD(P)-binding domain"/>
    <property type="match status" value="1"/>
</dbReference>
<dbReference type="EMBL" id="BAAAYN010000004">
    <property type="protein sequence ID" value="GAA3383206.1"/>
    <property type="molecule type" value="Genomic_DNA"/>
</dbReference>
<dbReference type="SUPFAM" id="SSF51905">
    <property type="entry name" value="FAD/NAD(P)-binding domain"/>
    <property type="match status" value="1"/>
</dbReference>
<dbReference type="RefSeq" id="WP_345726577.1">
    <property type="nucleotide sequence ID" value="NZ_BAAAYN010000004.1"/>
</dbReference>
<evidence type="ECO:0000313" key="1">
    <source>
        <dbReference type="EMBL" id="GAA3383206.1"/>
    </source>
</evidence>
<comment type="caution">
    <text evidence="1">The sequence shown here is derived from an EMBL/GenBank/DDBJ whole genome shotgun (WGS) entry which is preliminary data.</text>
</comment>
<protein>
    <submittedName>
        <fullName evidence="1">Uncharacterized protein</fullName>
    </submittedName>
</protein>
<organism evidence="1 2">
    <name type="scientific">Cryptosporangium minutisporangium</name>
    <dbReference type="NCBI Taxonomy" id="113569"/>
    <lineage>
        <taxon>Bacteria</taxon>
        <taxon>Bacillati</taxon>
        <taxon>Actinomycetota</taxon>
        <taxon>Actinomycetes</taxon>
        <taxon>Cryptosporangiales</taxon>
        <taxon>Cryptosporangiaceae</taxon>
        <taxon>Cryptosporangium</taxon>
    </lineage>
</organism>
<sequence>MFTAIDGSRITWADGEQDHVDTLLLATGYRPNVTYLNTLGALDADGAPRHRRGMSTTHPGLAHVGLEWRRSFSSATLRGAGRDATT</sequence>